<dbReference type="Proteomes" id="UP000603295">
    <property type="component" value="Unassembled WGS sequence"/>
</dbReference>
<dbReference type="Gene3D" id="3.30.420.40">
    <property type="match status" value="2"/>
</dbReference>
<evidence type="ECO:0000256" key="1">
    <source>
        <dbReference type="ARBA" id="ARBA00006479"/>
    </source>
</evidence>
<dbReference type="CDD" id="cd24152">
    <property type="entry name" value="ASKHA_NBD_ROK-like"/>
    <property type="match status" value="1"/>
</dbReference>
<accession>A0ABQ2C1B8</accession>
<dbReference type="PANTHER" id="PTHR18964:SF170">
    <property type="entry name" value="SUGAR KINASE"/>
    <property type="match status" value="1"/>
</dbReference>
<dbReference type="RefSeq" id="WP_229723496.1">
    <property type="nucleotide sequence ID" value="NZ_BMDS01000001.1"/>
</dbReference>
<comment type="similarity">
    <text evidence="1">Belongs to the ROK (NagC/XylR) family.</text>
</comment>
<dbReference type="PANTHER" id="PTHR18964">
    <property type="entry name" value="ROK (REPRESSOR, ORF, KINASE) FAMILY"/>
    <property type="match status" value="1"/>
</dbReference>
<organism evidence="2 3">
    <name type="scientific">Limosilactobacillus caviae</name>
    <dbReference type="NCBI Taxonomy" id="1769424"/>
    <lineage>
        <taxon>Bacteria</taxon>
        <taxon>Bacillati</taxon>
        <taxon>Bacillota</taxon>
        <taxon>Bacilli</taxon>
        <taxon>Lactobacillales</taxon>
        <taxon>Lactobacillaceae</taxon>
        <taxon>Limosilactobacillus</taxon>
    </lineage>
</organism>
<protein>
    <submittedName>
        <fullName evidence="2">Transcriptional regulator</fullName>
    </submittedName>
</protein>
<dbReference type="Pfam" id="PF00480">
    <property type="entry name" value="ROK"/>
    <property type="match status" value="1"/>
</dbReference>
<sequence length="302" mass="33167">MKKDYLSIDVGGTETKYGILDRSGNIIYHSKVSTPKEELSSFLVIIDNLVQKYYDQIRGVAFSVPGRVNPITGEIGLGGALPYLDGVNLVDHLHNKFGKGLIVSVENDGKAAALAELWLGNLRNEKNCAAIVLGTGVGGGIILDGHLYRGSHYQAGELSFVAFKNGKDKYGNVGSAVLMINQIAKYYHLPDINDGLAVFDLINHRDKYAYKIFKKYCWKIANLILNIQAVLDLERYVIGGGISAQPIVADTIAAEYQKLLVKLDLTNIPRPAIMKAYFENNANLYGGVYNLLLQVNGELEEN</sequence>
<reference evidence="3" key="1">
    <citation type="journal article" date="2019" name="Int. J. Syst. Evol. Microbiol.">
        <title>The Global Catalogue of Microorganisms (GCM) 10K type strain sequencing project: providing services to taxonomists for standard genome sequencing and annotation.</title>
        <authorList>
            <consortium name="The Broad Institute Genomics Platform"/>
            <consortium name="The Broad Institute Genome Sequencing Center for Infectious Disease"/>
            <person name="Wu L."/>
            <person name="Ma J."/>
        </authorList>
    </citation>
    <scope>NUCLEOTIDE SEQUENCE [LARGE SCALE GENOMIC DNA]</scope>
    <source>
        <strain evidence="3">CCM 8609</strain>
    </source>
</reference>
<dbReference type="SUPFAM" id="SSF53067">
    <property type="entry name" value="Actin-like ATPase domain"/>
    <property type="match status" value="1"/>
</dbReference>
<proteinExistence type="inferred from homology"/>
<comment type="caution">
    <text evidence="2">The sequence shown here is derived from an EMBL/GenBank/DDBJ whole genome shotgun (WGS) entry which is preliminary data.</text>
</comment>
<evidence type="ECO:0000313" key="2">
    <source>
        <dbReference type="EMBL" id="GGI62191.1"/>
    </source>
</evidence>
<keyword evidence="3" id="KW-1185">Reference proteome</keyword>
<evidence type="ECO:0000313" key="3">
    <source>
        <dbReference type="Proteomes" id="UP000603295"/>
    </source>
</evidence>
<dbReference type="InterPro" id="IPR043129">
    <property type="entry name" value="ATPase_NBD"/>
</dbReference>
<gene>
    <name evidence="2" type="ORF">GCM10011459_00250</name>
</gene>
<dbReference type="EMBL" id="BMDS01000001">
    <property type="protein sequence ID" value="GGI62191.1"/>
    <property type="molecule type" value="Genomic_DNA"/>
</dbReference>
<name>A0ABQ2C1B8_9LACO</name>
<dbReference type="InterPro" id="IPR000600">
    <property type="entry name" value="ROK"/>
</dbReference>